<dbReference type="Proteomes" id="UP000008394">
    <property type="component" value="Chromosome"/>
</dbReference>
<dbReference type="GO" id="GO:0003700">
    <property type="term" value="F:DNA-binding transcription factor activity"/>
    <property type="evidence" value="ECO:0007669"/>
    <property type="project" value="TreeGrafter"/>
</dbReference>
<dbReference type="KEGG" id="bnm:BALAC2494_01187"/>
<evidence type="ECO:0000259" key="6">
    <source>
        <dbReference type="PROSITE" id="PS50977"/>
    </source>
</evidence>
<dbReference type="Pfam" id="PF13977">
    <property type="entry name" value="TetR_C_6"/>
    <property type="match status" value="1"/>
</dbReference>
<evidence type="ECO:0000256" key="1">
    <source>
        <dbReference type="ARBA" id="ARBA00022491"/>
    </source>
</evidence>
<dbReference type="SUPFAM" id="SSF48498">
    <property type="entry name" value="Tetracyclin repressor-like, C-terminal domain"/>
    <property type="match status" value="1"/>
</dbReference>
<feature type="domain" description="HTH tetR-type" evidence="6">
    <location>
        <begin position="66"/>
        <end position="126"/>
    </location>
</feature>
<gene>
    <name evidence="7" type="ORF">BALAC2494_01187</name>
</gene>
<evidence type="ECO:0000313" key="8">
    <source>
        <dbReference type="Proteomes" id="UP000008394"/>
    </source>
</evidence>
<dbReference type="InterPro" id="IPR009057">
    <property type="entry name" value="Homeodomain-like_sf"/>
</dbReference>
<evidence type="ECO:0000256" key="3">
    <source>
        <dbReference type="ARBA" id="ARBA00023125"/>
    </source>
</evidence>
<dbReference type="InterPro" id="IPR039538">
    <property type="entry name" value="BetI_C"/>
</dbReference>
<keyword evidence="3 5" id="KW-0238">DNA-binding</keyword>
<organism evidence="7 8">
    <name type="scientific">Bifidobacterium animalis subsp. lactis CNCM I-2494</name>
    <dbReference type="NCBI Taxonomy" id="1042403"/>
    <lineage>
        <taxon>Bacteria</taxon>
        <taxon>Bacillati</taxon>
        <taxon>Actinomycetota</taxon>
        <taxon>Actinomycetes</taxon>
        <taxon>Bifidobacteriales</taxon>
        <taxon>Bifidobacteriaceae</taxon>
        <taxon>Bifidobacterium</taxon>
    </lineage>
</organism>
<dbReference type="InterPro" id="IPR036271">
    <property type="entry name" value="Tet_transcr_reg_TetR-rel_C_sf"/>
</dbReference>
<evidence type="ECO:0000256" key="5">
    <source>
        <dbReference type="PROSITE-ProRule" id="PRU00335"/>
    </source>
</evidence>
<reference evidence="7 8" key="1">
    <citation type="journal article" date="2011" name="J. Bacteriol.">
        <title>Genome Sequence of the Probiotic Strain Bifidobacterium animalis subsp. lactis CNCM I-2494.</title>
        <authorList>
            <person name="Chervaux C."/>
            <person name="Grimaldi C."/>
            <person name="Bolotin A."/>
            <person name="Quinquis B."/>
            <person name="Legrain-Raspaud S."/>
            <person name="van Hylckama Vlieg J.E."/>
            <person name="Denariaz G."/>
            <person name="Smokvina T."/>
        </authorList>
    </citation>
    <scope>NUCLEOTIDE SEQUENCE [LARGE SCALE GENOMIC DNA]</scope>
    <source>
        <strain evidence="7 8">CNCM I-2494</strain>
    </source>
</reference>
<dbReference type="Gene3D" id="1.10.357.10">
    <property type="entry name" value="Tetracycline Repressor, domain 2"/>
    <property type="match status" value="1"/>
</dbReference>
<proteinExistence type="predicted"/>
<evidence type="ECO:0000313" key="7">
    <source>
        <dbReference type="EMBL" id="AEK31016.1"/>
    </source>
</evidence>
<dbReference type="InterPro" id="IPR050109">
    <property type="entry name" value="HTH-type_TetR-like_transc_reg"/>
</dbReference>
<dbReference type="Pfam" id="PF00440">
    <property type="entry name" value="TetR_N"/>
    <property type="match status" value="1"/>
</dbReference>
<dbReference type="GO" id="GO:0000976">
    <property type="term" value="F:transcription cis-regulatory region binding"/>
    <property type="evidence" value="ECO:0007669"/>
    <property type="project" value="TreeGrafter"/>
</dbReference>
<evidence type="ECO:0000256" key="2">
    <source>
        <dbReference type="ARBA" id="ARBA00023015"/>
    </source>
</evidence>
<keyword evidence="4" id="KW-0804">Transcription</keyword>
<sequence>MLTQRPYAALGNLYRVAWRNAGIDGDCWNWSSPHLDWERLRLCGGVPRMCDARKWWRNMAERPETQEKRKVILRAATEVFGEKGATKGTLEDIAEKVGMTRAGVLHHFGSKDNLLLQTVIYRDSVDLEDYPEDMARGGMPEDGAITFRHLIKTAKANEARPGLVKAFIAFCADSIREDSPAYDYFVSRYRNLRRMLEKALRIMADELGKSVDDATICNTAMSILAVMDGLQIQWMLDPDAIGLAEETERAIKLMLAGALDLNDEERDAIL</sequence>
<keyword evidence="1" id="KW-0678">Repressor</keyword>
<accession>A0A806FQM9</accession>
<protein>
    <submittedName>
        <fullName evidence="7">Transcriptional regulator, TetR family</fullName>
    </submittedName>
</protein>
<dbReference type="SUPFAM" id="SSF46689">
    <property type="entry name" value="Homeodomain-like"/>
    <property type="match status" value="1"/>
</dbReference>
<feature type="DNA-binding region" description="H-T-H motif" evidence="5">
    <location>
        <begin position="89"/>
        <end position="108"/>
    </location>
</feature>
<evidence type="ECO:0000256" key="4">
    <source>
        <dbReference type="ARBA" id="ARBA00023163"/>
    </source>
</evidence>
<dbReference type="PRINTS" id="PR00455">
    <property type="entry name" value="HTHTETR"/>
</dbReference>
<dbReference type="PROSITE" id="PS50977">
    <property type="entry name" value="HTH_TETR_2"/>
    <property type="match status" value="1"/>
</dbReference>
<dbReference type="AlphaFoldDB" id="A0A806FQM9"/>
<dbReference type="InterPro" id="IPR001647">
    <property type="entry name" value="HTH_TetR"/>
</dbReference>
<dbReference type="EMBL" id="CP002915">
    <property type="protein sequence ID" value="AEK31016.1"/>
    <property type="molecule type" value="Genomic_DNA"/>
</dbReference>
<dbReference type="PANTHER" id="PTHR30055:SF146">
    <property type="entry name" value="HTH-TYPE TRANSCRIPTIONAL DUAL REGULATOR CECR"/>
    <property type="match status" value="1"/>
</dbReference>
<keyword evidence="2" id="KW-0805">Transcription regulation</keyword>
<name>A0A806FQM9_BIFAN</name>
<dbReference type="PANTHER" id="PTHR30055">
    <property type="entry name" value="HTH-TYPE TRANSCRIPTIONAL REGULATOR RUTR"/>
    <property type="match status" value="1"/>
</dbReference>